<dbReference type="Gene3D" id="3.40.50.12780">
    <property type="entry name" value="N-terminal domain of ligase-like"/>
    <property type="match status" value="1"/>
</dbReference>
<comment type="function">
    <text evidence="5">Catalyzes the ATP- and NADPH-dependent reduction of carboxylic acids to the corresponding aldehydes.</text>
</comment>
<keyword evidence="3 5" id="KW-0547">Nucleotide-binding</keyword>
<dbReference type="NCBIfam" id="TIGR01746">
    <property type="entry name" value="Thioester-redct"/>
    <property type="match status" value="1"/>
</dbReference>
<dbReference type="NCBIfam" id="NF041592">
    <property type="entry name" value="carboxyl_red"/>
    <property type="match status" value="1"/>
</dbReference>
<name>A0ABW1EUK8_9ACTN</name>
<dbReference type="InterPro" id="IPR020845">
    <property type="entry name" value="AMP-binding_CS"/>
</dbReference>
<evidence type="ECO:0000256" key="6">
    <source>
        <dbReference type="SAM" id="MobiDB-lite"/>
    </source>
</evidence>
<keyword evidence="1 5" id="KW-0596">Phosphopantetheine</keyword>
<comment type="caution">
    <text evidence="8">The sequence shown here is derived from an EMBL/GenBank/DDBJ whole genome shotgun (WGS) entry which is preliminary data.</text>
</comment>
<dbReference type="HAMAP" id="MF_02247">
    <property type="entry name" value="Carbox_acid_reduct"/>
    <property type="match status" value="1"/>
</dbReference>
<feature type="binding site" evidence="5">
    <location>
        <begin position="814"/>
        <end position="817"/>
    </location>
    <ligand>
        <name>NADP(+)</name>
        <dbReference type="ChEBI" id="CHEBI:58349"/>
    </ligand>
</feature>
<evidence type="ECO:0000313" key="9">
    <source>
        <dbReference type="Proteomes" id="UP001596067"/>
    </source>
</evidence>
<feature type="binding site" evidence="5">
    <location>
        <position position="514"/>
    </location>
    <ligand>
        <name>AMP</name>
        <dbReference type="ChEBI" id="CHEBI:456215"/>
    </ligand>
</feature>
<feature type="compositionally biased region" description="Gly residues" evidence="6">
    <location>
        <begin position="726"/>
        <end position="742"/>
    </location>
</feature>
<dbReference type="InterPro" id="IPR046407">
    <property type="entry name" value="CAR"/>
</dbReference>
<dbReference type="InterPro" id="IPR000873">
    <property type="entry name" value="AMP-dep_synth/lig_dom"/>
</dbReference>
<evidence type="ECO:0000256" key="4">
    <source>
        <dbReference type="ARBA" id="ARBA00022840"/>
    </source>
</evidence>
<reference evidence="9" key="1">
    <citation type="journal article" date="2019" name="Int. J. Syst. Evol. Microbiol.">
        <title>The Global Catalogue of Microorganisms (GCM) 10K type strain sequencing project: providing services to taxonomists for standard genome sequencing and annotation.</title>
        <authorList>
            <consortium name="The Broad Institute Genomics Platform"/>
            <consortium name="The Broad Institute Genome Sequencing Center for Infectious Disease"/>
            <person name="Wu L."/>
            <person name="Ma J."/>
        </authorList>
    </citation>
    <scope>NUCLEOTIDE SEQUENCE [LARGE SCALE GENOMIC DNA]</scope>
    <source>
        <strain evidence="9">CGMCC 4.1469</strain>
    </source>
</reference>
<dbReference type="EMBL" id="JBHSOD010000011">
    <property type="protein sequence ID" value="MFC5885723.1"/>
    <property type="molecule type" value="Genomic_DNA"/>
</dbReference>
<evidence type="ECO:0000256" key="3">
    <source>
        <dbReference type="ARBA" id="ARBA00022741"/>
    </source>
</evidence>
<dbReference type="PROSITE" id="PS00455">
    <property type="entry name" value="AMP_BINDING"/>
    <property type="match status" value="1"/>
</dbReference>
<dbReference type="InterPro" id="IPR036291">
    <property type="entry name" value="NAD(P)-bd_dom_sf"/>
</dbReference>
<feature type="region of interest" description="Disordered" evidence="6">
    <location>
        <begin position="726"/>
        <end position="753"/>
    </location>
</feature>
<dbReference type="Proteomes" id="UP001596067">
    <property type="component" value="Unassembled WGS sequence"/>
</dbReference>
<dbReference type="InterPro" id="IPR009081">
    <property type="entry name" value="PP-bd_ACP"/>
</dbReference>
<dbReference type="InterPro" id="IPR013120">
    <property type="entry name" value="FAR_NAD-bd"/>
</dbReference>
<accession>A0ABW1EUK8</accession>
<comment type="caution">
    <text evidence="5">Lacks conserved residue(s) required for the propagation of feature annotation.</text>
</comment>
<organism evidence="8 9">
    <name type="scientific">Kitasatospora aburaviensis</name>
    <dbReference type="NCBI Taxonomy" id="67265"/>
    <lineage>
        <taxon>Bacteria</taxon>
        <taxon>Bacillati</taxon>
        <taxon>Actinomycetota</taxon>
        <taxon>Actinomycetes</taxon>
        <taxon>Kitasatosporales</taxon>
        <taxon>Streptomycetaceae</taxon>
        <taxon>Kitasatospora</taxon>
    </lineage>
</organism>
<dbReference type="InterPro" id="IPR010080">
    <property type="entry name" value="Thioester_reductase-like_dom"/>
</dbReference>
<dbReference type="EC" id="1.2.1.-" evidence="5"/>
<feature type="binding site" evidence="5">
    <location>
        <position position="948"/>
    </location>
    <ligand>
        <name>NADP(+)</name>
        <dbReference type="ChEBI" id="CHEBI:58349"/>
    </ligand>
</feature>
<feature type="binding site" evidence="5">
    <location>
        <position position="298"/>
    </location>
    <ligand>
        <name>AMP</name>
        <dbReference type="ChEBI" id="CHEBI:456215"/>
    </ligand>
</feature>
<keyword evidence="9" id="KW-1185">Reference proteome</keyword>
<comment type="similarity">
    <text evidence="5">Belongs to the ATP-dependent AMP-binding enzyme family. Carboxylic acid reductase subfamily.</text>
</comment>
<comment type="catalytic activity">
    <reaction evidence="5">
        <text>a carboxylate + ATP + NADPH + H(+) = an aldehyde + AMP + diphosphate + NADP(+)</text>
        <dbReference type="Rhea" id="RHEA:50916"/>
        <dbReference type="ChEBI" id="CHEBI:15378"/>
        <dbReference type="ChEBI" id="CHEBI:17478"/>
        <dbReference type="ChEBI" id="CHEBI:29067"/>
        <dbReference type="ChEBI" id="CHEBI:30616"/>
        <dbReference type="ChEBI" id="CHEBI:33019"/>
        <dbReference type="ChEBI" id="CHEBI:57783"/>
        <dbReference type="ChEBI" id="CHEBI:58349"/>
        <dbReference type="ChEBI" id="CHEBI:456215"/>
    </reaction>
</comment>
<dbReference type="Pfam" id="PF00501">
    <property type="entry name" value="AMP-binding"/>
    <property type="match status" value="1"/>
</dbReference>
<dbReference type="PROSITE" id="PS50075">
    <property type="entry name" value="CARRIER"/>
    <property type="match status" value="1"/>
</dbReference>
<evidence type="ECO:0000256" key="1">
    <source>
        <dbReference type="ARBA" id="ARBA00022450"/>
    </source>
</evidence>
<feature type="binding site" evidence="5">
    <location>
        <position position="988"/>
    </location>
    <ligand>
        <name>NADP(+)</name>
        <dbReference type="ChEBI" id="CHEBI:58349"/>
    </ligand>
</feature>
<dbReference type="Pfam" id="PF07993">
    <property type="entry name" value="NAD_binding_4"/>
    <property type="match status" value="1"/>
</dbReference>
<keyword evidence="4 5" id="KW-0067">ATP-binding</keyword>
<keyword evidence="5 8" id="KW-0560">Oxidoreductase</keyword>
<evidence type="ECO:0000313" key="8">
    <source>
        <dbReference type="EMBL" id="MFC5885723.1"/>
    </source>
</evidence>
<dbReference type="SUPFAM" id="SSF56801">
    <property type="entry name" value="Acetyl-CoA synthetase-like"/>
    <property type="match status" value="1"/>
</dbReference>
<sequence>MSEHQPGRDLAARAAALRAHDPDFTASVPSPEVADAIRACDGGLVATIEAAMRGYADRPALARRAERVVRDAATGRSIRELLPAFETVSYAELWRRVGRLATAWADPAGAGLRPGDFVATLGFTGVDYAVIDLACMYLGTVSVPLATGAPATRLAPVVAETGPRLLAADIGSLDAAVDTVLASDTVERLVVFDCDPRVDDHREALRAAADKLDGRAAVAPLADELRRGAELPCAAPHEGDPERLAGLIYTSGSTGTPKGAIYTAAMITRMWQKACGGMAAVDGIPVPTIVLHYMPMSHVNGRSWLVSALASGGIGHFAARGDLSTLFDDIRLSRPTVLSLVPRICDMVHQRHLLESERRTRGGTARPEAEAAARDHVRDGMLGGRIMSALCGSAPLSAAMHTFMGDVLGTKIVDCYGSTETTRAVIVDQQVRRPPILDYRLVDVPELGYFATDKPHPRGELRLRSTDLVPGYYRQPEVTARTFDEDGYYRTGDVFAEIEPDRLVYVDRINNVVKLSQGEFVAVSKLEALYSTSPAVAQVYVYGSSEQAFLLAVVVPDRDRLGQADDAAARAAVLDSMRELAHGAGLYAYEIPQDVLIERQPFGLANGLLSGVGKLLRPALKEHYGARLEQLYADIAAGRAGQFAALRARDGEVEPLEAVRTAVQITLGHPAALVRPEATFAELGGDSLSAHTFSTVLERVFDTEVPVQAVLGPTATLARIADRLGRGTGAAPGGQGASGGPASGVPAPGAPAPRATFASVHGADAVEARAADLTLDRFLDARLLTPAPGTVAGAPAGAADGPAPVREVLLTGPTGYLGRFLAVEWLERLARTGGRLTCLARAEDDGAARRRVLDCLRAAAGEERADRLVEAAGDRLDVLAADLAEPKLGLDDATWARLADRTDQIVHAAALVNHVLPYRRLFTPNVAATAELIALALTGRPKRFAYVSTIAAAVRPNATLLDEAADIRAAAPARPLDDSDANGYATSKWAGEVLLREAHERTGLPVTVFRPDMILAHRSLPGRLNLPDRFTRVVLSVLAAGMAPRSFYRLDRDGGRSERAHYSGLPVDFTAEAIAALAADGAEGYTTFHTVNANDDGISLDGIVDWLVEAGHPIARFDDHREWHMRFEAALRGLPDHQRRLSLLPLLPAYARPGEPRPGSATPAERFTAAVRELGVGGGEVPSLTPEFIGKCVADLRLHGLL</sequence>
<dbReference type="RefSeq" id="WP_313767325.1">
    <property type="nucleotide sequence ID" value="NZ_BAAAVH010000011.1"/>
</dbReference>
<dbReference type="Gene3D" id="1.10.1200.10">
    <property type="entry name" value="ACP-like"/>
    <property type="match status" value="1"/>
</dbReference>
<dbReference type="Pfam" id="PF00550">
    <property type="entry name" value="PP-binding"/>
    <property type="match status" value="1"/>
</dbReference>
<dbReference type="PANTHER" id="PTHR43272">
    <property type="entry name" value="LONG-CHAIN-FATTY-ACID--COA LIGASE"/>
    <property type="match status" value="1"/>
</dbReference>
<feature type="binding site" evidence="5">
    <location>
        <position position="841"/>
    </location>
    <ligand>
        <name>NADP(+)</name>
        <dbReference type="ChEBI" id="CHEBI:58349"/>
    </ligand>
</feature>
<feature type="binding site" evidence="5">
    <location>
        <position position="393"/>
    </location>
    <ligand>
        <name>AMP</name>
        <dbReference type="ChEBI" id="CHEBI:456215"/>
    </ligand>
</feature>
<keyword evidence="5" id="KW-0521">NADP</keyword>
<feature type="modified residue" description="O-(pantetheine 4'-phosphoryl)serine" evidence="5">
    <location>
        <position position="687"/>
    </location>
</feature>
<feature type="compositionally biased region" description="Low complexity" evidence="6">
    <location>
        <begin position="743"/>
        <end position="753"/>
    </location>
</feature>
<feature type="binding site" evidence="5">
    <location>
        <position position="614"/>
    </location>
    <ligand>
        <name>AMP</name>
        <dbReference type="ChEBI" id="CHEBI:456215"/>
    </ligand>
</feature>
<feature type="binding site" evidence="5">
    <location>
        <position position="984"/>
    </location>
    <ligand>
        <name>NADP(+)</name>
        <dbReference type="ChEBI" id="CHEBI:58349"/>
    </ligand>
</feature>
<dbReference type="InterPro" id="IPR042099">
    <property type="entry name" value="ANL_N_sf"/>
</dbReference>
<dbReference type="Gene3D" id="3.40.50.720">
    <property type="entry name" value="NAD(P)-binding Rossmann-like Domain"/>
    <property type="match status" value="1"/>
</dbReference>
<dbReference type="SMART" id="SM00823">
    <property type="entry name" value="PKS_PP"/>
    <property type="match status" value="1"/>
</dbReference>
<keyword evidence="2 5" id="KW-0597">Phosphoprotein</keyword>
<dbReference type="InterPro" id="IPR020806">
    <property type="entry name" value="PKS_PP-bd"/>
</dbReference>
<evidence type="ECO:0000259" key="7">
    <source>
        <dbReference type="PROSITE" id="PS50075"/>
    </source>
</evidence>
<feature type="domain" description="Carrier" evidence="7">
    <location>
        <begin position="653"/>
        <end position="728"/>
    </location>
</feature>
<dbReference type="GO" id="GO:0016491">
    <property type="term" value="F:oxidoreductase activity"/>
    <property type="evidence" value="ECO:0007669"/>
    <property type="project" value="UniProtKB-KW"/>
</dbReference>
<dbReference type="PANTHER" id="PTHR43272:SF33">
    <property type="entry name" value="AMP-BINDING DOMAIN-CONTAINING PROTEIN-RELATED"/>
    <property type="match status" value="1"/>
</dbReference>
<feature type="binding site" evidence="5">
    <location>
        <position position="851"/>
    </location>
    <ligand>
        <name>NADP(+)</name>
        <dbReference type="ChEBI" id="CHEBI:58349"/>
    </ligand>
</feature>
<gene>
    <name evidence="5 8" type="primary">car</name>
    <name evidence="8" type="ORF">ACFP0N_12170</name>
</gene>
<evidence type="ECO:0000256" key="2">
    <source>
        <dbReference type="ARBA" id="ARBA00022553"/>
    </source>
</evidence>
<evidence type="ECO:0000256" key="5">
    <source>
        <dbReference type="HAMAP-Rule" id="MF_02247"/>
    </source>
</evidence>
<feature type="binding site" evidence="5">
    <location>
        <position position="493"/>
    </location>
    <ligand>
        <name>AMP</name>
        <dbReference type="ChEBI" id="CHEBI:456215"/>
    </ligand>
</feature>
<feature type="binding site" evidence="5">
    <location>
        <position position="419"/>
    </location>
    <ligand>
        <name>AMP</name>
        <dbReference type="ChEBI" id="CHEBI:456215"/>
    </ligand>
</feature>
<comment type="domain">
    <text evidence="5">The N-terminal domain likely catalyzes substrate activation by formation of an initial acyl-AMP intermediate, the central region contains the phosphopantetheine attachment site, and the C-terminal domain catalyzes the reduction by NADPH of the intermediate thioester formed from the attack of the phosphopantetheine thiol at the carbonyl carbon of acyl-AMP.</text>
</comment>
<dbReference type="SUPFAM" id="SSF47336">
    <property type="entry name" value="ACP-like"/>
    <property type="match status" value="1"/>
</dbReference>
<proteinExistence type="inferred from homology"/>
<feature type="binding site" evidence="5">
    <location>
        <begin position="505"/>
        <end position="508"/>
    </location>
    <ligand>
        <name>AMP</name>
        <dbReference type="ChEBI" id="CHEBI:456215"/>
    </ligand>
</feature>
<protein>
    <recommendedName>
        <fullName evidence="5">Carboxylic acid reductase</fullName>
        <shortName evidence="5">CAR</shortName>
        <ecNumber evidence="5">1.2.1.-</ecNumber>
    </recommendedName>
    <alternativeName>
        <fullName evidence="5">ATP/NADPH-dependent carboxylic acid reductase</fullName>
    </alternativeName>
</protein>
<comment type="cofactor">
    <cofactor evidence="5">
        <name>pantetheine 4'-phosphate</name>
        <dbReference type="ChEBI" id="CHEBI:47942"/>
    </cofactor>
    <text evidence="5">Binds 1 phosphopantetheine covalently.</text>
</comment>
<dbReference type="SUPFAM" id="SSF51735">
    <property type="entry name" value="NAD(P)-binding Rossmann-fold domains"/>
    <property type="match status" value="1"/>
</dbReference>
<dbReference type="InterPro" id="IPR036736">
    <property type="entry name" value="ACP-like_sf"/>
</dbReference>